<dbReference type="SUPFAM" id="SSF46785">
    <property type="entry name" value="Winged helix' DNA-binding domain"/>
    <property type="match status" value="1"/>
</dbReference>
<reference evidence="2 3" key="1">
    <citation type="submission" date="2016-06" db="EMBL/GenBank/DDBJ databases">
        <authorList>
            <person name="Kjaerup R.B."/>
            <person name="Dalgaard T.S."/>
            <person name="Juul-Madsen H.R."/>
        </authorList>
    </citation>
    <scope>NUCLEOTIDE SEQUENCE [LARGE SCALE GENOMIC DNA]</scope>
    <source>
        <strain evidence="2 3">1199456.5</strain>
    </source>
</reference>
<dbReference type="Pfam" id="PF12802">
    <property type="entry name" value="MarR_2"/>
    <property type="match status" value="1"/>
</dbReference>
<feature type="domain" description="HTH marR-type" evidence="1">
    <location>
        <begin position="11"/>
        <end position="144"/>
    </location>
</feature>
<dbReference type="GO" id="GO:0003700">
    <property type="term" value="F:DNA-binding transcription factor activity"/>
    <property type="evidence" value="ECO:0007669"/>
    <property type="project" value="InterPro"/>
</dbReference>
<dbReference type="PROSITE" id="PS50995">
    <property type="entry name" value="HTH_MARR_2"/>
    <property type="match status" value="1"/>
</dbReference>
<dbReference type="InterPro" id="IPR000835">
    <property type="entry name" value="HTH_MarR-typ"/>
</dbReference>
<protein>
    <recommendedName>
        <fullName evidence="1">HTH marR-type domain-containing protein</fullName>
    </recommendedName>
</protein>
<dbReference type="OrthoDB" id="162531at2"/>
<dbReference type="GO" id="GO:0006950">
    <property type="term" value="P:response to stress"/>
    <property type="evidence" value="ECO:0007669"/>
    <property type="project" value="TreeGrafter"/>
</dbReference>
<dbReference type="Proteomes" id="UP000093962">
    <property type="component" value="Unassembled WGS sequence"/>
</dbReference>
<comment type="caution">
    <text evidence="2">The sequence shown here is derived from an EMBL/GenBank/DDBJ whole genome shotgun (WGS) entry which is preliminary data.</text>
</comment>
<sequence>MVSKHRSPAGKRRAYFQLQTVAQRLRTAADRLFVEEAGITTAQAAALMLIENHAGCRQSLIAAQLGQRESAVTAMVGRLEAAGFIERRASQSDGRAWELWPTESGTDALRRLEVSLATVNGYIDEAIGVDEVDGVVAALQRLSNLLDATDGRT</sequence>
<evidence type="ECO:0000313" key="3">
    <source>
        <dbReference type="Proteomes" id="UP000093962"/>
    </source>
</evidence>
<dbReference type="InterPro" id="IPR036390">
    <property type="entry name" value="WH_DNA-bd_sf"/>
</dbReference>
<organism evidence="2 3">
    <name type="scientific">Mycolicibacterium mucogenicum</name>
    <name type="common">Mycobacterium mucogenicum</name>
    <dbReference type="NCBI Taxonomy" id="56689"/>
    <lineage>
        <taxon>Bacteria</taxon>
        <taxon>Bacillati</taxon>
        <taxon>Actinomycetota</taxon>
        <taxon>Actinomycetes</taxon>
        <taxon>Mycobacteriales</taxon>
        <taxon>Mycobacteriaceae</taxon>
        <taxon>Mycolicibacterium</taxon>
    </lineage>
</organism>
<gene>
    <name evidence="2" type="ORF">A5642_24775</name>
</gene>
<accession>A0A1A0MJF0</accession>
<dbReference type="PANTHER" id="PTHR33164">
    <property type="entry name" value="TRANSCRIPTIONAL REGULATOR, MARR FAMILY"/>
    <property type="match status" value="1"/>
</dbReference>
<dbReference type="InterPro" id="IPR039422">
    <property type="entry name" value="MarR/SlyA-like"/>
</dbReference>
<dbReference type="PANTHER" id="PTHR33164:SF43">
    <property type="entry name" value="HTH-TYPE TRANSCRIPTIONAL REPRESSOR YETL"/>
    <property type="match status" value="1"/>
</dbReference>
<evidence type="ECO:0000259" key="1">
    <source>
        <dbReference type="PROSITE" id="PS50995"/>
    </source>
</evidence>
<proteinExistence type="predicted"/>
<evidence type="ECO:0000313" key="2">
    <source>
        <dbReference type="EMBL" id="OBA85186.1"/>
    </source>
</evidence>
<dbReference type="AlphaFoldDB" id="A0A1A0MJF0"/>
<dbReference type="Gene3D" id="1.10.10.10">
    <property type="entry name" value="Winged helix-like DNA-binding domain superfamily/Winged helix DNA-binding domain"/>
    <property type="match status" value="1"/>
</dbReference>
<dbReference type="EMBL" id="LZSF01000184">
    <property type="protein sequence ID" value="OBA85186.1"/>
    <property type="molecule type" value="Genomic_DNA"/>
</dbReference>
<name>A0A1A0MJF0_MYCMU</name>
<dbReference type="SMART" id="SM00347">
    <property type="entry name" value="HTH_MARR"/>
    <property type="match status" value="1"/>
</dbReference>
<dbReference type="RefSeq" id="WP_064859707.1">
    <property type="nucleotide sequence ID" value="NZ_LZSF01000184.1"/>
</dbReference>
<dbReference type="InterPro" id="IPR036388">
    <property type="entry name" value="WH-like_DNA-bd_sf"/>
</dbReference>